<name>A0A062V9Y8_9PROT</name>
<keyword evidence="2" id="KW-1185">Reference proteome</keyword>
<dbReference type="Proteomes" id="UP000027100">
    <property type="component" value="Unassembled WGS sequence"/>
</dbReference>
<comment type="caution">
    <text evidence="1">The sequence shown here is derived from an EMBL/GenBank/DDBJ whole genome shotgun (WGS) entry which is preliminary data.</text>
</comment>
<evidence type="ECO:0000313" key="1">
    <source>
        <dbReference type="EMBL" id="KCZ96962.1"/>
    </source>
</evidence>
<dbReference type="STRING" id="1280954.HPO_17475"/>
<dbReference type="EMBL" id="ARYM01000029">
    <property type="protein sequence ID" value="KCZ96962.1"/>
    <property type="molecule type" value="Genomic_DNA"/>
</dbReference>
<sequence>METKTYLRREQAAAYLQERCGAYTAQTLAKLACVGGGPPFRKAGPFPLYTAEDLDAWLAERMSPPVRSTSELTSQQ</sequence>
<accession>A0A062V9Y8</accession>
<evidence type="ECO:0000313" key="2">
    <source>
        <dbReference type="Proteomes" id="UP000027100"/>
    </source>
</evidence>
<reference evidence="1 2" key="1">
    <citation type="journal article" date="2014" name="Antonie Van Leeuwenhoek">
        <title>Hyphomonas beringensis sp. nov. and Hyphomonas chukchiensis sp. nov., isolated from surface seawater of the Bering Sea and Chukchi Sea.</title>
        <authorList>
            <person name="Li C."/>
            <person name="Lai Q."/>
            <person name="Li G."/>
            <person name="Dong C."/>
            <person name="Wang J."/>
            <person name="Liao Y."/>
            <person name="Shao Z."/>
        </authorList>
    </citation>
    <scope>NUCLEOTIDE SEQUENCE [LARGE SCALE GENOMIC DNA]</scope>
    <source>
        <strain evidence="1 2">PS728</strain>
    </source>
</reference>
<protein>
    <recommendedName>
        <fullName evidence="3">Helix-turn-helix domain-containing protein</fullName>
    </recommendedName>
</protein>
<dbReference type="eggNOG" id="ENOG5033C62">
    <property type="taxonomic scope" value="Bacteria"/>
</dbReference>
<organism evidence="1 2">
    <name type="scientific">Hyphomonas polymorpha PS728</name>
    <dbReference type="NCBI Taxonomy" id="1280954"/>
    <lineage>
        <taxon>Bacteria</taxon>
        <taxon>Pseudomonadati</taxon>
        <taxon>Pseudomonadota</taxon>
        <taxon>Alphaproteobacteria</taxon>
        <taxon>Hyphomonadales</taxon>
        <taxon>Hyphomonadaceae</taxon>
        <taxon>Hyphomonas</taxon>
    </lineage>
</organism>
<dbReference type="AlphaFoldDB" id="A0A062V9Y8"/>
<proteinExistence type="predicted"/>
<evidence type="ECO:0008006" key="3">
    <source>
        <dbReference type="Google" id="ProtNLM"/>
    </source>
</evidence>
<gene>
    <name evidence="1" type="ORF">HPO_17475</name>
</gene>